<evidence type="ECO:0008006" key="4">
    <source>
        <dbReference type="Google" id="ProtNLM"/>
    </source>
</evidence>
<dbReference type="OrthoDB" id="169654at2157"/>
<keyword evidence="1" id="KW-0812">Transmembrane</keyword>
<gene>
    <name evidence="2" type="ORF">SAMN05216564_108129</name>
</gene>
<keyword evidence="1" id="KW-1133">Transmembrane helix</keyword>
<accession>A0A1H3M449</accession>
<name>A0A1H3M449_9EURY</name>
<organism evidence="2 3">
    <name type="scientific">Halopenitus persicus</name>
    <dbReference type="NCBI Taxonomy" id="1048396"/>
    <lineage>
        <taxon>Archaea</taxon>
        <taxon>Methanobacteriati</taxon>
        <taxon>Methanobacteriota</taxon>
        <taxon>Stenosarchaea group</taxon>
        <taxon>Halobacteria</taxon>
        <taxon>Halobacteriales</taxon>
        <taxon>Haloferacaceae</taxon>
        <taxon>Halopenitus</taxon>
    </lineage>
</organism>
<reference evidence="3" key="1">
    <citation type="submission" date="2016-10" db="EMBL/GenBank/DDBJ databases">
        <authorList>
            <person name="Varghese N."/>
            <person name="Submissions S."/>
        </authorList>
    </citation>
    <scope>NUCLEOTIDE SEQUENCE [LARGE SCALE GENOMIC DNA]</scope>
    <source>
        <strain evidence="3">DC30,IBRC 10041,KCTC 4046</strain>
    </source>
</reference>
<dbReference type="Proteomes" id="UP000199079">
    <property type="component" value="Unassembled WGS sequence"/>
</dbReference>
<dbReference type="RefSeq" id="WP_092734086.1">
    <property type="nucleotide sequence ID" value="NZ_FNPC01000008.1"/>
</dbReference>
<dbReference type="SUPFAM" id="SSF48371">
    <property type="entry name" value="ARM repeat"/>
    <property type="match status" value="1"/>
</dbReference>
<sequence>MNISTTVFVGIIASGLFIVFIVLSLLAIGFSVWKRREDTIKARSRDTVRQKLFEQQERANPEWTQWVDSLSATERENLIAVLDRYLRVVEGEQRETFLDVAAALGLGERSDAALEQSAVVPRLRALATLAMLDYPISVDRLFETCSDTQRTREAAGRLLYERRDEYENAARLGSELILWDGNHPMTIYGLETLAELNTGTETPLLYQAMDSISVWKESVVIQVCFVLEHTEQIDPDAPIGWLFPLLEHESSTVRTAAVRAFKQQGWRDTVRNRLDLRSLITDNAPNVRQATYEVLTYWGDEQAREYLEWATITEADERCQLVAIRGLLALETPREGFSDQIGLRKAWHWVEAEIAVSDRQRIRTSPDTNLEQLP</sequence>
<dbReference type="InterPro" id="IPR011989">
    <property type="entry name" value="ARM-like"/>
</dbReference>
<dbReference type="InterPro" id="IPR016024">
    <property type="entry name" value="ARM-type_fold"/>
</dbReference>
<keyword evidence="1" id="KW-0472">Membrane</keyword>
<evidence type="ECO:0000313" key="3">
    <source>
        <dbReference type="Proteomes" id="UP000199079"/>
    </source>
</evidence>
<keyword evidence="3" id="KW-1185">Reference proteome</keyword>
<dbReference type="EMBL" id="FNPC01000008">
    <property type="protein sequence ID" value="SDY71373.1"/>
    <property type="molecule type" value="Genomic_DNA"/>
</dbReference>
<dbReference type="Gene3D" id="1.25.10.10">
    <property type="entry name" value="Leucine-rich Repeat Variant"/>
    <property type="match status" value="1"/>
</dbReference>
<evidence type="ECO:0000256" key="1">
    <source>
        <dbReference type="SAM" id="Phobius"/>
    </source>
</evidence>
<protein>
    <recommendedName>
        <fullName evidence="4">HEAT repeat-containing protein</fullName>
    </recommendedName>
</protein>
<evidence type="ECO:0000313" key="2">
    <source>
        <dbReference type="EMBL" id="SDY71373.1"/>
    </source>
</evidence>
<feature type="transmembrane region" description="Helical" evidence="1">
    <location>
        <begin position="6"/>
        <end position="33"/>
    </location>
</feature>
<proteinExistence type="predicted"/>
<dbReference type="AlphaFoldDB" id="A0A1H3M449"/>